<evidence type="ECO:0000313" key="3">
    <source>
        <dbReference type="Proteomes" id="UP000502502"/>
    </source>
</evidence>
<evidence type="ECO:0000256" key="1">
    <source>
        <dbReference type="SAM" id="SignalP"/>
    </source>
</evidence>
<accession>A0A6G7ZMD5</accession>
<proteinExistence type="predicted"/>
<evidence type="ECO:0008006" key="4">
    <source>
        <dbReference type="Google" id="ProtNLM"/>
    </source>
</evidence>
<dbReference type="Pfam" id="PF06347">
    <property type="entry name" value="SH3_4"/>
    <property type="match status" value="2"/>
</dbReference>
<dbReference type="Proteomes" id="UP000502502">
    <property type="component" value="Chromosome"/>
</dbReference>
<protein>
    <recommendedName>
        <fullName evidence="4">SH3b domain-containing protein</fullName>
    </recommendedName>
</protein>
<feature type="signal peptide" evidence="1">
    <location>
        <begin position="1"/>
        <end position="21"/>
    </location>
</feature>
<dbReference type="EMBL" id="CP049871">
    <property type="protein sequence ID" value="QIL02144.1"/>
    <property type="molecule type" value="Genomic_DNA"/>
</dbReference>
<evidence type="ECO:0000313" key="2">
    <source>
        <dbReference type="EMBL" id="QIL02144.1"/>
    </source>
</evidence>
<dbReference type="InterPro" id="IPR010466">
    <property type="entry name" value="DUF1058"/>
</dbReference>
<organism evidence="2 3">
    <name type="scientific">Sphingomonas sinipercae</name>
    <dbReference type="NCBI Taxonomy" id="2714944"/>
    <lineage>
        <taxon>Bacteria</taxon>
        <taxon>Pseudomonadati</taxon>
        <taxon>Pseudomonadota</taxon>
        <taxon>Alphaproteobacteria</taxon>
        <taxon>Sphingomonadales</taxon>
        <taxon>Sphingomonadaceae</taxon>
        <taxon>Sphingomonas</taxon>
    </lineage>
</organism>
<dbReference type="KEGG" id="ssin:G7078_04645"/>
<dbReference type="RefSeq" id="WP_166093480.1">
    <property type="nucleotide sequence ID" value="NZ_CP049871.1"/>
</dbReference>
<keyword evidence="1" id="KW-0732">Signal</keyword>
<sequence>MRLRGSIGMVLALAVAAPAAAQDKVPPYWASIASGQAMTRKGPAKTYPGVWLYQRRDLPVRVIKKYENWRLIRDPDGAEGWMLVTLLSDRRTALVKAGEPRAIRIKPEAGARIRYLAAPGVVGRIEKCRNDWCHINVGDREGYISTADIFGLAPGETVD</sequence>
<name>A0A6G7ZMD5_9SPHN</name>
<dbReference type="AlphaFoldDB" id="A0A6G7ZMD5"/>
<keyword evidence="3" id="KW-1185">Reference proteome</keyword>
<gene>
    <name evidence="2" type="ORF">G7078_04645</name>
</gene>
<feature type="chain" id="PRO_5026143891" description="SH3b domain-containing protein" evidence="1">
    <location>
        <begin position="22"/>
        <end position="159"/>
    </location>
</feature>
<reference evidence="2 3" key="1">
    <citation type="submission" date="2020-03" db="EMBL/GenBank/DDBJ databases">
        <title>Sphingomonas sp. nov., isolated from fish.</title>
        <authorList>
            <person name="Hyun D.-W."/>
            <person name="Bae J.-W."/>
        </authorList>
    </citation>
    <scope>NUCLEOTIDE SEQUENCE [LARGE SCALE GENOMIC DNA]</scope>
    <source>
        <strain evidence="2 3">HDW15C</strain>
    </source>
</reference>